<evidence type="ECO:0008006" key="2">
    <source>
        <dbReference type="Google" id="ProtNLM"/>
    </source>
</evidence>
<dbReference type="EMBL" id="BART01022486">
    <property type="protein sequence ID" value="GAG96992.1"/>
    <property type="molecule type" value="Genomic_DNA"/>
</dbReference>
<gene>
    <name evidence="1" type="ORF">S01H4_41154</name>
</gene>
<feature type="non-terminal residue" evidence="1">
    <location>
        <position position="1"/>
    </location>
</feature>
<dbReference type="AlphaFoldDB" id="X1CVM7"/>
<dbReference type="InterPro" id="IPR036866">
    <property type="entry name" value="RibonucZ/Hydroxyglut_hydro"/>
</dbReference>
<sequence length="60" mass="6753">GSIGRSDFQGGNQNLLFSSIKNKIMNNKNLTDNFIVCSGHMGLTTIGDERAHNMFRKYFL</sequence>
<organism evidence="1">
    <name type="scientific">marine sediment metagenome</name>
    <dbReference type="NCBI Taxonomy" id="412755"/>
    <lineage>
        <taxon>unclassified sequences</taxon>
        <taxon>metagenomes</taxon>
        <taxon>ecological metagenomes</taxon>
    </lineage>
</organism>
<name>X1CVM7_9ZZZZ</name>
<protein>
    <recommendedName>
        <fullName evidence="2">MBL fold metallo-hydrolase</fullName>
    </recommendedName>
</protein>
<reference evidence="1" key="1">
    <citation type="journal article" date="2014" name="Front. Microbiol.">
        <title>High frequency of phylogenetically diverse reductive dehalogenase-homologous genes in deep subseafloor sedimentary metagenomes.</title>
        <authorList>
            <person name="Kawai M."/>
            <person name="Futagami T."/>
            <person name="Toyoda A."/>
            <person name="Takaki Y."/>
            <person name="Nishi S."/>
            <person name="Hori S."/>
            <person name="Arai W."/>
            <person name="Tsubouchi T."/>
            <person name="Morono Y."/>
            <person name="Uchiyama I."/>
            <person name="Ito T."/>
            <person name="Fujiyama A."/>
            <person name="Inagaki F."/>
            <person name="Takami H."/>
        </authorList>
    </citation>
    <scope>NUCLEOTIDE SEQUENCE</scope>
    <source>
        <strain evidence="1">Expedition CK06-06</strain>
    </source>
</reference>
<comment type="caution">
    <text evidence="1">The sequence shown here is derived from an EMBL/GenBank/DDBJ whole genome shotgun (WGS) entry which is preliminary data.</text>
</comment>
<proteinExistence type="predicted"/>
<evidence type="ECO:0000313" key="1">
    <source>
        <dbReference type="EMBL" id="GAG96992.1"/>
    </source>
</evidence>
<accession>X1CVM7</accession>
<dbReference type="Gene3D" id="3.60.15.10">
    <property type="entry name" value="Ribonuclease Z/Hydroxyacylglutathione hydrolase-like"/>
    <property type="match status" value="1"/>
</dbReference>